<keyword evidence="1" id="KW-0732">Signal</keyword>
<evidence type="ECO:0000259" key="2">
    <source>
        <dbReference type="Pfam" id="PF07833"/>
    </source>
</evidence>
<protein>
    <submittedName>
        <fullName evidence="3">Stalk domain-containing protein</fullName>
    </submittedName>
</protein>
<reference evidence="4" key="1">
    <citation type="journal article" date="2019" name="Int. J. Syst. Evol. Microbiol.">
        <title>The Global Catalogue of Microorganisms (GCM) 10K type strain sequencing project: providing services to taxonomists for standard genome sequencing and annotation.</title>
        <authorList>
            <consortium name="The Broad Institute Genomics Platform"/>
            <consortium name="The Broad Institute Genome Sequencing Center for Infectious Disease"/>
            <person name="Wu L."/>
            <person name="Ma J."/>
        </authorList>
    </citation>
    <scope>NUCLEOTIDE SEQUENCE [LARGE SCALE GENOMIC DNA]</scope>
    <source>
        <strain evidence="4">TISTR 1827</strain>
    </source>
</reference>
<proteinExistence type="predicted"/>
<evidence type="ECO:0000256" key="1">
    <source>
        <dbReference type="SAM" id="SignalP"/>
    </source>
</evidence>
<evidence type="ECO:0000313" key="3">
    <source>
        <dbReference type="EMBL" id="MFD2661100.1"/>
    </source>
</evidence>
<gene>
    <name evidence="3" type="ORF">ACFSW5_12640</name>
</gene>
<feature type="domain" description="Copper amine oxidase-like N-terminal" evidence="2">
    <location>
        <begin position="42"/>
        <end position="118"/>
    </location>
</feature>
<dbReference type="EMBL" id="JBHUMY010000012">
    <property type="protein sequence ID" value="MFD2661100.1"/>
    <property type="molecule type" value="Genomic_DNA"/>
</dbReference>
<dbReference type="InterPro" id="IPR012854">
    <property type="entry name" value="Cu_amine_oxidase-like_N"/>
</dbReference>
<keyword evidence="4" id="KW-1185">Reference proteome</keyword>
<dbReference type="Gene3D" id="3.30.457.10">
    <property type="entry name" value="Copper amine oxidase-like, N-terminal domain"/>
    <property type="match status" value="1"/>
</dbReference>
<organism evidence="3 4">
    <name type="scientific">Paenibacillus thailandensis</name>
    <dbReference type="NCBI Taxonomy" id="393250"/>
    <lineage>
        <taxon>Bacteria</taxon>
        <taxon>Bacillati</taxon>
        <taxon>Bacillota</taxon>
        <taxon>Bacilli</taxon>
        <taxon>Bacillales</taxon>
        <taxon>Paenibacillaceae</taxon>
        <taxon>Paenibacillus</taxon>
    </lineage>
</organism>
<dbReference type="Pfam" id="PF07833">
    <property type="entry name" value="Cu_amine_oxidN1"/>
    <property type="match status" value="1"/>
</dbReference>
<sequence>MKWKKVVMWASVLMLAGGTVIFADEAVQSVRVYINGSESGEDGVVIDGKAYLPLREVADSLGAQVTWNNAGKKATIIKPNVHLVLFKDNAIFGKVSKGNKYTFSVFAQVDNLKTSISAIKISIVDPRGKEKTIQSQTQEITKDNFWYRTEDVQYSFDYAGKYAVRFSLKVNPDDEWTTVSELLISSES</sequence>
<feature type="chain" id="PRO_5046715870" evidence="1">
    <location>
        <begin position="24"/>
        <end position="188"/>
    </location>
</feature>
<dbReference type="RefSeq" id="WP_379273451.1">
    <property type="nucleotide sequence ID" value="NZ_JBHUGT010000024.1"/>
</dbReference>
<dbReference type="InterPro" id="IPR036582">
    <property type="entry name" value="Mao_N_sf"/>
</dbReference>
<dbReference type="Proteomes" id="UP001597493">
    <property type="component" value="Unassembled WGS sequence"/>
</dbReference>
<accession>A0ABW5QYD9</accession>
<evidence type="ECO:0000313" key="4">
    <source>
        <dbReference type="Proteomes" id="UP001597493"/>
    </source>
</evidence>
<name>A0ABW5QYD9_9BACL</name>
<feature type="signal peptide" evidence="1">
    <location>
        <begin position="1"/>
        <end position="23"/>
    </location>
</feature>
<comment type="caution">
    <text evidence="3">The sequence shown here is derived from an EMBL/GenBank/DDBJ whole genome shotgun (WGS) entry which is preliminary data.</text>
</comment>
<dbReference type="SUPFAM" id="SSF55383">
    <property type="entry name" value="Copper amine oxidase, domain N"/>
    <property type="match status" value="1"/>
</dbReference>